<dbReference type="RefSeq" id="XP_001243124.2">
    <property type="nucleotide sequence ID" value="XM_001243123.2"/>
</dbReference>
<feature type="compositionally biased region" description="Polar residues" evidence="1">
    <location>
        <begin position="14"/>
        <end position="24"/>
    </location>
</feature>
<dbReference type="GeneID" id="4561348"/>
<protein>
    <submittedName>
        <fullName evidence="2">Uncharacterized protein</fullName>
    </submittedName>
</protein>
<feature type="region of interest" description="Disordered" evidence="1">
    <location>
        <begin position="1"/>
        <end position="34"/>
    </location>
</feature>
<evidence type="ECO:0000256" key="1">
    <source>
        <dbReference type="SAM" id="MobiDB-lite"/>
    </source>
</evidence>
<dbReference type="AlphaFoldDB" id="J3K9G7"/>
<name>J3K9G7_COCIM</name>
<evidence type="ECO:0000313" key="2">
    <source>
        <dbReference type="EMBL" id="EAS31541.3"/>
    </source>
</evidence>
<reference evidence="3" key="2">
    <citation type="journal article" date="2010" name="Genome Res.">
        <title>Population genomic sequencing of Coccidioides fungi reveals recent hybridization and transposon control.</title>
        <authorList>
            <person name="Neafsey D.E."/>
            <person name="Barker B.M."/>
            <person name="Sharpton T.J."/>
            <person name="Stajich J.E."/>
            <person name="Park D.J."/>
            <person name="Whiston E."/>
            <person name="Hung C.-Y."/>
            <person name="McMahan C."/>
            <person name="White J."/>
            <person name="Sykes S."/>
            <person name="Heiman D."/>
            <person name="Young S."/>
            <person name="Zeng Q."/>
            <person name="Abouelleil A."/>
            <person name="Aftuck L."/>
            <person name="Bessette D."/>
            <person name="Brown A."/>
            <person name="FitzGerald M."/>
            <person name="Lui A."/>
            <person name="Macdonald J.P."/>
            <person name="Priest M."/>
            <person name="Orbach M.J."/>
            <person name="Galgiani J.N."/>
            <person name="Kirkland T.N."/>
            <person name="Cole G.T."/>
            <person name="Birren B.W."/>
            <person name="Henn M.R."/>
            <person name="Taylor J.W."/>
            <person name="Rounsley S.D."/>
        </authorList>
    </citation>
    <scope>GENOME REANNOTATION</scope>
    <source>
        <strain evidence="3">RS</strain>
    </source>
</reference>
<dbReference type="VEuPathDB" id="FungiDB:CIMG_07020"/>
<dbReference type="EMBL" id="GG704912">
    <property type="protein sequence ID" value="EAS31541.3"/>
    <property type="molecule type" value="Genomic_DNA"/>
</dbReference>
<dbReference type="KEGG" id="cim:CIMG_07020"/>
<sequence>MSSDSRTLGYAHPQGSSLSESPATQRAGRSMATGNLALANEVPTYFPAVYQQCDKTTHRAEETEVPILPISPIPFLA</sequence>
<dbReference type="Proteomes" id="UP000001261">
    <property type="component" value="Unassembled WGS sequence"/>
</dbReference>
<dbReference type="InParanoid" id="J3K9G7"/>
<proteinExistence type="predicted"/>
<gene>
    <name evidence="2" type="ORF">CIMG_07020</name>
</gene>
<reference evidence="3" key="1">
    <citation type="journal article" date="2009" name="Genome Res.">
        <title>Comparative genomic analyses of the human fungal pathogens Coccidioides and their relatives.</title>
        <authorList>
            <person name="Sharpton T.J."/>
            <person name="Stajich J.E."/>
            <person name="Rounsley S.D."/>
            <person name="Gardner M.J."/>
            <person name="Wortman J.R."/>
            <person name="Jordar V.S."/>
            <person name="Maiti R."/>
            <person name="Kodira C.D."/>
            <person name="Neafsey D.E."/>
            <person name="Zeng Q."/>
            <person name="Hung C.-Y."/>
            <person name="McMahan C."/>
            <person name="Muszewska A."/>
            <person name="Grynberg M."/>
            <person name="Mandel M.A."/>
            <person name="Kellner E.M."/>
            <person name="Barker B.M."/>
            <person name="Galgiani J.N."/>
            <person name="Orbach M.J."/>
            <person name="Kirkland T.N."/>
            <person name="Cole G.T."/>
            <person name="Henn M.R."/>
            <person name="Birren B.W."/>
            <person name="Taylor J.W."/>
        </authorList>
    </citation>
    <scope>NUCLEOTIDE SEQUENCE [LARGE SCALE GENOMIC DNA]</scope>
    <source>
        <strain evidence="3">RS</strain>
    </source>
</reference>
<organism evidence="2 3">
    <name type="scientific">Coccidioides immitis (strain RS)</name>
    <name type="common">Valley fever fungus</name>
    <dbReference type="NCBI Taxonomy" id="246410"/>
    <lineage>
        <taxon>Eukaryota</taxon>
        <taxon>Fungi</taxon>
        <taxon>Dikarya</taxon>
        <taxon>Ascomycota</taxon>
        <taxon>Pezizomycotina</taxon>
        <taxon>Eurotiomycetes</taxon>
        <taxon>Eurotiomycetidae</taxon>
        <taxon>Onygenales</taxon>
        <taxon>Onygenaceae</taxon>
        <taxon>Coccidioides</taxon>
    </lineage>
</organism>
<evidence type="ECO:0000313" key="3">
    <source>
        <dbReference type="Proteomes" id="UP000001261"/>
    </source>
</evidence>
<accession>J3K9G7</accession>
<keyword evidence="3" id="KW-1185">Reference proteome</keyword>